<evidence type="ECO:0000313" key="1">
    <source>
        <dbReference type="EMBL" id="DAF99638.1"/>
    </source>
</evidence>
<name>A0A8S5UZ69_9CAUD</name>
<accession>A0A8S5UZ69</accession>
<dbReference type="EMBL" id="BK016169">
    <property type="protein sequence ID" value="DAF99638.1"/>
    <property type="molecule type" value="Genomic_DNA"/>
</dbReference>
<organism evidence="1">
    <name type="scientific">Siphoviridae sp. ctkKt3</name>
    <dbReference type="NCBI Taxonomy" id="2825642"/>
    <lineage>
        <taxon>Viruses</taxon>
        <taxon>Duplodnaviria</taxon>
        <taxon>Heunggongvirae</taxon>
        <taxon>Uroviricota</taxon>
        <taxon>Caudoviricetes</taxon>
    </lineage>
</organism>
<proteinExistence type="predicted"/>
<sequence>MRTVTKTIYSYEDMKALEDITHEEAADYLRSAYRGYINRYVFPREYDEFSEGDYHDYAIQCAFRIAYRVLEGDDEE</sequence>
<reference evidence="1" key="1">
    <citation type="journal article" date="2021" name="Proc. Natl. Acad. Sci. U.S.A.">
        <title>A Catalog of Tens of Thousands of Viruses from Human Metagenomes Reveals Hidden Associations with Chronic Diseases.</title>
        <authorList>
            <person name="Tisza M.J."/>
            <person name="Buck C.B."/>
        </authorList>
    </citation>
    <scope>NUCLEOTIDE SEQUENCE</scope>
    <source>
        <strain evidence="1">CtkKt3</strain>
    </source>
</reference>
<protein>
    <submittedName>
        <fullName evidence="1">Uncharacterized protein</fullName>
    </submittedName>
</protein>
<dbReference type="PROSITE" id="PS50096">
    <property type="entry name" value="IQ"/>
    <property type="match status" value="1"/>
</dbReference>